<evidence type="ECO:0000313" key="5">
    <source>
        <dbReference type="Proteomes" id="UP000251213"/>
    </source>
</evidence>
<keyword evidence="5" id="KW-1185">Reference proteome</keyword>
<dbReference type="Pfam" id="PF00702">
    <property type="entry name" value="Hydrolase"/>
    <property type="match status" value="1"/>
</dbReference>
<dbReference type="Proteomes" id="UP000251213">
    <property type="component" value="Unassembled WGS sequence"/>
</dbReference>
<dbReference type="GO" id="GO:0044281">
    <property type="term" value="P:small molecule metabolic process"/>
    <property type="evidence" value="ECO:0007669"/>
    <property type="project" value="UniProtKB-ARBA"/>
</dbReference>
<protein>
    <recommendedName>
        <fullName evidence="6">HAD family hydrolase</fullName>
    </recommendedName>
</protein>
<reference evidence="4 5" key="1">
    <citation type="submission" date="2018-06" db="EMBL/GenBank/DDBJ databases">
        <title>Thermoflavimicrobium daqus sp. nov., a thermophilic microbe isolated from Moutai-flavour Daqu.</title>
        <authorList>
            <person name="Wang X."/>
            <person name="Zhou H."/>
        </authorList>
    </citation>
    <scope>NUCLEOTIDE SEQUENCE [LARGE SCALE GENOMIC DNA]</scope>
    <source>
        <strain evidence="4 5">FBKL4.011</strain>
    </source>
</reference>
<dbReference type="OrthoDB" id="9809962at2"/>
<evidence type="ECO:0008006" key="6">
    <source>
        <dbReference type="Google" id="ProtNLM"/>
    </source>
</evidence>
<dbReference type="GO" id="GO:0016787">
    <property type="term" value="F:hydrolase activity"/>
    <property type="evidence" value="ECO:0007669"/>
    <property type="project" value="UniProtKB-KW"/>
</dbReference>
<dbReference type="InterPro" id="IPR023214">
    <property type="entry name" value="HAD_sf"/>
</dbReference>
<evidence type="ECO:0000256" key="1">
    <source>
        <dbReference type="ARBA" id="ARBA00001946"/>
    </source>
</evidence>
<evidence type="ECO:0000256" key="3">
    <source>
        <dbReference type="ARBA" id="ARBA00022842"/>
    </source>
</evidence>
<dbReference type="PRINTS" id="PR00413">
    <property type="entry name" value="HADHALOGNASE"/>
</dbReference>
<dbReference type="PANTHER" id="PTHR46470">
    <property type="entry name" value="N-ACYLNEURAMINATE-9-PHOSPHATASE"/>
    <property type="match status" value="1"/>
</dbReference>
<evidence type="ECO:0000256" key="2">
    <source>
        <dbReference type="ARBA" id="ARBA00022801"/>
    </source>
</evidence>
<dbReference type="EMBL" id="QJKK01000001">
    <property type="protein sequence ID" value="RAL26770.1"/>
    <property type="molecule type" value="Genomic_DNA"/>
</dbReference>
<comment type="caution">
    <text evidence="4">The sequence shown here is derived from an EMBL/GenBank/DDBJ whole genome shotgun (WGS) entry which is preliminary data.</text>
</comment>
<dbReference type="InterPro" id="IPR051400">
    <property type="entry name" value="HAD-like_hydrolase"/>
</dbReference>
<name>A0A364K988_9BACL</name>
<comment type="cofactor">
    <cofactor evidence="1">
        <name>Mg(2+)</name>
        <dbReference type="ChEBI" id="CHEBI:18420"/>
    </cofactor>
</comment>
<dbReference type="NCBIfam" id="TIGR01549">
    <property type="entry name" value="HAD-SF-IA-v1"/>
    <property type="match status" value="1"/>
</dbReference>
<evidence type="ECO:0000313" key="4">
    <source>
        <dbReference type="EMBL" id="RAL26770.1"/>
    </source>
</evidence>
<keyword evidence="2" id="KW-0378">Hydrolase</keyword>
<keyword evidence="3" id="KW-0460">Magnesium</keyword>
<reference evidence="4 5" key="2">
    <citation type="submission" date="2018-06" db="EMBL/GenBank/DDBJ databases">
        <authorList>
            <person name="Zhirakovskaya E."/>
        </authorList>
    </citation>
    <scope>NUCLEOTIDE SEQUENCE [LARGE SCALE GENOMIC DNA]</scope>
    <source>
        <strain evidence="4 5">FBKL4.011</strain>
    </source>
</reference>
<dbReference type="NCBIfam" id="TIGR01509">
    <property type="entry name" value="HAD-SF-IA-v3"/>
    <property type="match status" value="1"/>
</dbReference>
<dbReference type="SFLD" id="SFLDS00003">
    <property type="entry name" value="Haloacid_Dehalogenase"/>
    <property type="match status" value="1"/>
</dbReference>
<dbReference type="Gene3D" id="1.10.150.240">
    <property type="entry name" value="Putative phosphatase, domain 2"/>
    <property type="match status" value="1"/>
</dbReference>
<accession>A0A364K988</accession>
<dbReference type="InterPro" id="IPR006439">
    <property type="entry name" value="HAD-SF_hydro_IA"/>
</dbReference>
<dbReference type="SFLD" id="SFLDG01129">
    <property type="entry name" value="C1.5:_HAD__Beta-PGM__Phosphata"/>
    <property type="match status" value="1"/>
</dbReference>
<dbReference type="InterPro" id="IPR023198">
    <property type="entry name" value="PGP-like_dom2"/>
</dbReference>
<proteinExistence type="predicted"/>
<organism evidence="4 5">
    <name type="scientific">Thermoflavimicrobium daqui</name>
    <dbReference type="NCBI Taxonomy" id="2137476"/>
    <lineage>
        <taxon>Bacteria</taxon>
        <taxon>Bacillati</taxon>
        <taxon>Bacillota</taxon>
        <taxon>Bacilli</taxon>
        <taxon>Bacillales</taxon>
        <taxon>Thermoactinomycetaceae</taxon>
        <taxon>Thermoflavimicrobium</taxon>
    </lineage>
</organism>
<dbReference type="SUPFAM" id="SSF56784">
    <property type="entry name" value="HAD-like"/>
    <property type="match status" value="1"/>
</dbReference>
<dbReference type="PANTHER" id="PTHR46470:SF4">
    <property type="entry name" value="5-AMINO-6-(5-PHOSPHO-D-RIBITYLAMINO)URACIL PHOSPHATASE YIGB"/>
    <property type="match status" value="1"/>
</dbReference>
<dbReference type="AlphaFoldDB" id="A0A364K988"/>
<dbReference type="InterPro" id="IPR036412">
    <property type="entry name" value="HAD-like_sf"/>
</dbReference>
<dbReference type="Gene3D" id="3.40.50.1000">
    <property type="entry name" value="HAD superfamily/HAD-like"/>
    <property type="match status" value="1"/>
</dbReference>
<gene>
    <name evidence="4" type="ORF">DL897_01575</name>
</gene>
<sequence length="243" mass="28522">MKGRISLMICAIVFDLDETLLDHTQTQEKACFHLYNQYFKKRCSFSQFQRYWKHESDRLWIAYRLGQITIEERRVQRMQSLSLQFLNQKVNEEEAAQMHQEYIQFYEQNAQIFPDVLPCFQRLSNYKLGIITNGNVKSQRKKIKSSGLMPYLSATIISEEVGIRKPDPEIFRICLNQLEIDAKQAIMVGDRLDKDVIGATRIGISGIWIDRKNQMIPQIYSEIVIIRTLDEIPEAITLLSHEE</sequence>